<evidence type="ECO:0000256" key="1">
    <source>
        <dbReference type="ARBA" id="ARBA00004571"/>
    </source>
</evidence>
<evidence type="ECO:0000313" key="17">
    <source>
        <dbReference type="Proteomes" id="UP000064939"/>
    </source>
</evidence>
<feature type="domain" description="TonB-dependent receptor plug" evidence="15">
    <location>
        <begin position="49"/>
        <end position="157"/>
    </location>
</feature>
<keyword evidence="17" id="KW-1185">Reference proteome</keyword>
<keyword evidence="6" id="KW-0408">Iron</keyword>
<feature type="chain" id="PRO_5006039556" evidence="13">
    <location>
        <begin position="25"/>
        <end position="717"/>
    </location>
</feature>
<dbReference type="CDD" id="cd01347">
    <property type="entry name" value="ligand_gated_channel"/>
    <property type="match status" value="1"/>
</dbReference>
<dbReference type="RefSeq" id="WP_054581993.1">
    <property type="nucleotide sequence ID" value="NZ_CP012808.1"/>
</dbReference>
<evidence type="ECO:0000259" key="14">
    <source>
        <dbReference type="Pfam" id="PF00593"/>
    </source>
</evidence>
<dbReference type="KEGG" id="aei:AOY20_11520"/>
<keyword evidence="13" id="KW-0732">Signal</keyword>
<keyword evidence="10 11" id="KW-0998">Cell outer membrane</keyword>
<dbReference type="Proteomes" id="UP000064939">
    <property type="component" value="Chromosome"/>
</dbReference>
<evidence type="ECO:0000256" key="3">
    <source>
        <dbReference type="ARBA" id="ARBA00022452"/>
    </source>
</evidence>
<accession>A0A0N9VRY0</accession>
<evidence type="ECO:0000259" key="15">
    <source>
        <dbReference type="Pfam" id="PF07715"/>
    </source>
</evidence>
<gene>
    <name evidence="16" type="ORF">AOY20_11520</name>
</gene>
<dbReference type="OrthoDB" id="9760620at2"/>
<keyword evidence="8 12" id="KW-0798">TonB box</keyword>
<feature type="domain" description="TonB-dependent receptor-like beta-barrel" evidence="14">
    <location>
        <begin position="228"/>
        <end position="680"/>
    </location>
</feature>
<evidence type="ECO:0000256" key="7">
    <source>
        <dbReference type="ARBA" id="ARBA00023065"/>
    </source>
</evidence>
<reference evidence="16 17" key="1">
    <citation type="journal article" date="2015" name="Int. J. Syst. Evol. Microbiol.">
        <title>Acinetobacter equi sp. nov. isolated from horse faeces.</title>
        <authorList>
            <person name="Poppel M.T."/>
            <person name="Skiebe E."/>
            <person name="Laue M."/>
            <person name="Bergmann H."/>
            <person name="Ebersberger I."/>
            <person name="Garn T."/>
            <person name="Fruth A."/>
            <person name="Baumgardt S."/>
            <person name="Busse H.J."/>
            <person name="Wilharm G."/>
        </authorList>
    </citation>
    <scope>NUCLEOTIDE SEQUENCE [LARGE SCALE GENOMIC DNA]</scope>
    <source>
        <strain evidence="16 17">114</strain>
    </source>
</reference>
<dbReference type="PANTHER" id="PTHR32552:SF81">
    <property type="entry name" value="TONB-DEPENDENT OUTER MEMBRANE RECEPTOR"/>
    <property type="match status" value="1"/>
</dbReference>
<evidence type="ECO:0000256" key="12">
    <source>
        <dbReference type="RuleBase" id="RU003357"/>
    </source>
</evidence>
<dbReference type="SUPFAM" id="SSF56935">
    <property type="entry name" value="Porins"/>
    <property type="match status" value="1"/>
</dbReference>
<dbReference type="Pfam" id="PF00593">
    <property type="entry name" value="TonB_dep_Rec_b-barrel"/>
    <property type="match status" value="1"/>
</dbReference>
<dbReference type="Gene3D" id="2.170.130.10">
    <property type="entry name" value="TonB-dependent receptor, plug domain"/>
    <property type="match status" value="1"/>
</dbReference>
<dbReference type="GO" id="GO:0009279">
    <property type="term" value="C:cell outer membrane"/>
    <property type="evidence" value="ECO:0007669"/>
    <property type="project" value="UniProtKB-SubCell"/>
</dbReference>
<keyword evidence="3 11" id="KW-1134">Transmembrane beta strand</keyword>
<dbReference type="Gene3D" id="2.40.170.20">
    <property type="entry name" value="TonB-dependent receptor, beta-barrel domain"/>
    <property type="match status" value="1"/>
</dbReference>
<evidence type="ECO:0000256" key="11">
    <source>
        <dbReference type="PROSITE-ProRule" id="PRU01360"/>
    </source>
</evidence>
<evidence type="ECO:0000313" key="16">
    <source>
        <dbReference type="EMBL" id="ALH96110.1"/>
    </source>
</evidence>
<keyword evidence="9 11" id="KW-0472">Membrane</keyword>
<evidence type="ECO:0000256" key="2">
    <source>
        <dbReference type="ARBA" id="ARBA00022448"/>
    </source>
</evidence>
<dbReference type="EMBL" id="CP012808">
    <property type="protein sequence ID" value="ALH96110.1"/>
    <property type="molecule type" value="Genomic_DNA"/>
</dbReference>
<evidence type="ECO:0000256" key="6">
    <source>
        <dbReference type="ARBA" id="ARBA00023004"/>
    </source>
</evidence>
<keyword evidence="5 11" id="KW-0812">Transmembrane</keyword>
<dbReference type="InterPro" id="IPR000531">
    <property type="entry name" value="Beta-barrel_TonB"/>
</dbReference>
<sequence length="717" mass="80878">MHKNIPVRLSVICLGLFIFQSSHAESSSQEVHQLDTIVLQAFHLDKDILSTPASIFYVEQPFVQNNMNVNLSETLKGVPGLQVNNRENYAQDLQMSMRGFGARSTFGIRGIRLYVDGIPATMPDGQGQTSNIDLNSLSHIEILGGAFSSLYGNSSGGTILTTTRKGEGQDSIRLDYAGGSHQKGQANLILQGGTTNSSEPSYIISSSYFDTHGFRDHSTAQKKLNNSKLTWNLENGSEVNWIINHVDIQADDPGGLTRAAWKENSKQVANNVQLYNARKKIEQTQTGVTWNKPLDDQNELYSMLYLGQRSVTQYQSIPKMSQLASNHSGGVIDFERHYFGLDLRWINQEAIEKTRFIFGLAFDAMKEDRKGFQNFSGDILGVKGQLRREEHNTLWNLDPYMQISYNFLPNWTLDAGLRYSNVHFKSKDYYLDNGDNSGTTEYKRLLPSLALQWEIQPELMTYVSYTQGFETPTFTEMSYPANEDDSYKFNLKAAKSETFETGLKSKNDLGLFTLALFSTQTKNDIVSAGNNEGRATFRNADKTLRQGFEFSWNKNIWQDLIAQASYSYIHAKFNSNIPAIFYDTLQPNKMNYAEKAILVPAIPNGNYIPGIAKNHAFLGLAWQPEQGVHAGIDVRYSDKIYVNDLNTDTAPSYVVTSANLGYNWILKDWTVNTFARVDNLFNQNYIGSVIVNESNARYFEPADGRNWSMGLSIEKRF</sequence>
<keyword evidence="7" id="KW-0406">Ion transport</keyword>
<dbReference type="InterPro" id="IPR037066">
    <property type="entry name" value="Plug_dom_sf"/>
</dbReference>
<dbReference type="InterPro" id="IPR012910">
    <property type="entry name" value="Plug_dom"/>
</dbReference>
<dbReference type="Pfam" id="PF07715">
    <property type="entry name" value="Plug"/>
    <property type="match status" value="1"/>
</dbReference>
<dbReference type="GO" id="GO:0006826">
    <property type="term" value="P:iron ion transport"/>
    <property type="evidence" value="ECO:0007669"/>
    <property type="project" value="UniProtKB-KW"/>
</dbReference>
<name>A0A0N9VRY0_9GAMM</name>
<evidence type="ECO:0000256" key="4">
    <source>
        <dbReference type="ARBA" id="ARBA00022496"/>
    </source>
</evidence>
<comment type="similarity">
    <text evidence="11 12">Belongs to the TonB-dependent receptor family.</text>
</comment>
<dbReference type="InterPro" id="IPR036942">
    <property type="entry name" value="Beta-barrel_TonB_sf"/>
</dbReference>
<proteinExistence type="inferred from homology"/>
<evidence type="ECO:0000256" key="9">
    <source>
        <dbReference type="ARBA" id="ARBA00023136"/>
    </source>
</evidence>
<organism evidence="16 17">
    <name type="scientific">Acinetobacter equi</name>
    <dbReference type="NCBI Taxonomy" id="1324350"/>
    <lineage>
        <taxon>Bacteria</taxon>
        <taxon>Pseudomonadati</taxon>
        <taxon>Pseudomonadota</taxon>
        <taxon>Gammaproteobacteria</taxon>
        <taxon>Moraxellales</taxon>
        <taxon>Moraxellaceae</taxon>
        <taxon>Acinetobacter</taxon>
    </lineage>
</organism>
<evidence type="ECO:0000256" key="10">
    <source>
        <dbReference type="ARBA" id="ARBA00023237"/>
    </source>
</evidence>
<comment type="subcellular location">
    <subcellularLocation>
        <location evidence="1 11">Cell outer membrane</location>
        <topology evidence="1 11">Multi-pass membrane protein</topology>
    </subcellularLocation>
</comment>
<dbReference type="PANTHER" id="PTHR32552">
    <property type="entry name" value="FERRICHROME IRON RECEPTOR-RELATED"/>
    <property type="match status" value="1"/>
</dbReference>
<dbReference type="PROSITE" id="PS52016">
    <property type="entry name" value="TONB_DEPENDENT_REC_3"/>
    <property type="match status" value="1"/>
</dbReference>
<keyword evidence="2 11" id="KW-0813">Transport</keyword>
<protein>
    <submittedName>
        <fullName evidence="16">TonB-dependent receptor</fullName>
    </submittedName>
</protein>
<dbReference type="STRING" id="1324350.AOY20_11520"/>
<evidence type="ECO:0000256" key="5">
    <source>
        <dbReference type="ARBA" id="ARBA00022692"/>
    </source>
</evidence>
<dbReference type="InterPro" id="IPR039426">
    <property type="entry name" value="TonB-dep_rcpt-like"/>
</dbReference>
<evidence type="ECO:0000256" key="8">
    <source>
        <dbReference type="ARBA" id="ARBA00023077"/>
    </source>
</evidence>
<keyword evidence="16" id="KW-0675">Receptor</keyword>
<dbReference type="AlphaFoldDB" id="A0A0N9VRY0"/>
<keyword evidence="4" id="KW-0410">Iron transport</keyword>
<feature type="signal peptide" evidence="13">
    <location>
        <begin position="1"/>
        <end position="24"/>
    </location>
</feature>
<evidence type="ECO:0000256" key="13">
    <source>
        <dbReference type="SAM" id="SignalP"/>
    </source>
</evidence>